<reference evidence="14 15" key="1">
    <citation type="journal article" date="2023" name="Insect Mol. Biol.">
        <title>Genome sequencing provides insights into the evolution of gene families encoding plant cell wall-degrading enzymes in longhorned beetles.</title>
        <authorList>
            <person name="Shin N.R."/>
            <person name="Okamura Y."/>
            <person name="Kirsch R."/>
            <person name="Pauchet Y."/>
        </authorList>
    </citation>
    <scope>NUCLEOTIDE SEQUENCE [LARGE SCALE GENOMIC DNA]</scope>
    <source>
        <strain evidence="14">EAD_L_NR</strain>
    </source>
</reference>
<keyword evidence="15" id="KW-1185">Reference proteome</keyword>
<dbReference type="GO" id="GO:0051480">
    <property type="term" value="P:regulation of cytosolic calcium ion concentration"/>
    <property type="evidence" value="ECO:0007669"/>
    <property type="project" value="TreeGrafter"/>
</dbReference>
<evidence type="ECO:0000256" key="9">
    <source>
        <dbReference type="ARBA" id="ARBA00023303"/>
    </source>
</evidence>
<organism evidence="14 15">
    <name type="scientific">Exocentrus adspersus</name>
    <dbReference type="NCBI Taxonomy" id="1586481"/>
    <lineage>
        <taxon>Eukaryota</taxon>
        <taxon>Metazoa</taxon>
        <taxon>Ecdysozoa</taxon>
        <taxon>Arthropoda</taxon>
        <taxon>Hexapoda</taxon>
        <taxon>Insecta</taxon>
        <taxon>Pterygota</taxon>
        <taxon>Neoptera</taxon>
        <taxon>Endopterygota</taxon>
        <taxon>Coleoptera</taxon>
        <taxon>Polyphaga</taxon>
        <taxon>Cucujiformia</taxon>
        <taxon>Chrysomeloidea</taxon>
        <taxon>Cerambycidae</taxon>
        <taxon>Lamiinae</taxon>
        <taxon>Acanthocinini</taxon>
        <taxon>Exocentrus</taxon>
    </lineage>
</organism>
<dbReference type="SMART" id="SM01420">
    <property type="entry name" value="TRP_2"/>
    <property type="match status" value="1"/>
</dbReference>
<evidence type="ECO:0000256" key="1">
    <source>
        <dbReference type="ARBA" id="ARBA00004141"/>
    </source>
</evidence>
<feature type="transmembrane region" description="Helical" evidence="12">
    <location>
        <begin position="455"/>
        <end position="478"/>
    </location>
</feature>
<dbReference type="SMART" id="SM00248">
    <property type="entry name" value="ANK"/>
    <property type="match status" value="2"/>
</dbReference>
<dbReference type="GO" id="GO:0034703">
    <property type="term" value="C:cation channel complex"/>
    <property type="evidence" value="ECO:0007669"/>
    <property type="project" value="TreeGrafter"/>
</dbReference>
<dbReference type="SUPFAM" id="SSF48403">
    <property type="entry name" value="Ankyrin repeat"/>
    <property type="match status" value="1"/>
</dbReference>
<dbReference type="InterPro" id="IPR005821">
    <property type="entry name" value="Ion_trans_dom"/>
</dbReference>
<dbReference type="GO" id="GO:0005886">
    <property type="term" value="C:plasma membrane"/>
    <property type="evidence" value="ECO:0007669"/>
    <property type="project" value="TreeGrafter"/>
</dbReference>
<feature type="transmembrane region" description="Helical" evidence="12">
    <location>
        <begin position="498"/>
        <end position="520"/>
    </location>
</feature>
<keyword evidence="6 10" id="KW-0040">ANK repeat</keyword>
<dbReference type="EMBL" id="JANEYG010000092">
    <property type="protein sequence ID" value="KAJ8913569.1"/>
    <property type="molecule type" value="Genomic_DNA"/>
</dbReference>
<dbReference type="Proteomes" id="UP001159042">
    <property type="component" value="Unassembled WGS sequence"/>
</dbReference>
<feature type="transmembrane region" description="Helical" evidence="12">
    <location>
        <begin position="632"/>
        <end position="654"/>
    </location>
</feature>
<evidence type="ECO:0000256" key="8">
    <source>
        <dbReference type="ARBA" id="ARBA00023136"/>
    </source>
</evidence>
<protein>
    <recommendedName>
        <fullName evidence="13">Transient receptor ion channel domain-containing protein</fullName>
    </recommendedName>
</protein>
<evidence type="ECO:0000256" key="3">
    <source>
        <dbReference type="ARBA" id="ARBA00022692"/>
    </source>
</evidence>
<dbReference type="Pfam" id="PF08344">
    <property type="entry name" value="TRP_2"/>
    <property type="match status" value="1"/>
</dbReference>
<dbReference type="InterPro" id="IPR013555">
    <property type="entry name" value="TRP_dom"/>
</dbReference>
<dbReference type="PROSITE" id="PS50088">
    <property type="entry name" value="ANK_REPEAT"/>
    <property type="match status" value="1"/>
</dbReference>
<comment type="subcellular location">
    <subcellularLocation>
        <location evidence="1">Membrane</location>
        <topology evidence="1">Multi-pass membrane protein</topology>
    </subcellularLocation>
</comment>
<proteinExistence type="predicted"/>
<dbReference type="InterPro" id="IPR002153">
    <property type="entry name" value="TRPC_channel"/>
</dbReference>
<feature type="transmembrane region" description="Helical" evidence="12">
    <location>
        <begin position="356"/>
        <end position="373"/>
    </location>
</feature>
<keyword evidence="7" id="KW-0406">Ion transport</keyword>
<dbReference type="InterPro" id="IPR036770">
    <property type="entry name" value="Ankyrin_rpt-contain_sf"/>
</dbReference>
<feature type="region of interest" description="Disordered" evidence="11">
    <location>
        <begin position="1"/>
        <end position="35"/>
    </location>
</feature>
<dbReference type="PRINTS" id="PR01097">
    <property type="entry name" value="TRNSRECEPTRP"/>
</dbReference>
<keyword evidence="5 12" id="KW-1133">Transmembrane helix</keyword>
<evidence type="ECO:0000256" key="10">
    <source>
        <dbReference type="PROSITE-ProRule" id="PRU00023"/>
    </source>
</evidence>
<evidence type="ECO:0000256" key="12">
    <source>
        <dbReference type="SAM" id="Phobius"/>
    </source>
</evidence>
<dbReference type="GO" id="GO:0070679">
    <property type="term" value="F:inositol 1,4,5 trisphosphate binding"/>
    <property type="evidence" value="ECO:0007669"/>
    <property type="project" value="TreeGrafter"/>
</dbReference>
<comment type="caution">
    <text evidence="14">The sequence shown here is derived from an EMBL/GenBank/DDBJ whole genome shotgun (WGS) entry which is preliminary data.</text>
</comment>
<evidence type="ECO:0000256" key="6">
    <source>
        <dbReference type="ARBA" id="ARBA00023043"/>
    </source>
</evidence>
<feature type="domain" description="Transient receptor ion channel" evidence="13">
    <location>
        <begin position="201"/>
        <end position="264"/>
    </location>
</feature>
<keyword evidence="8 12" id="KW-0472">Membrane</keyword>
<keyword evidence="9" id="KW-0407">Ion channel</keyword>
<name>A0AAV8VH79_9CUCU</name>
<evidence type="ECO:0000313" key="14">
    <source>
        <dbReference type="EMBL" id="KAJ8913569.1"/>
    </source>
</evidence>
<dbReference type="InterPro" id="IPR002110">
    <property type="entry name" value="Ankyrin_rpt"/>
</dbReference>
<evidence type="ECO:0000259" key="13">
    <source>
        <dbReference type="SMART" id="SM01420"/>
    </source>
</evidence>
<dbReference type="PANTHER" id="PTHR10117:SF54">
    <property type="entry name" value="TRANSIENT RECEPTOR POTENTIAL-GAMMA PROTEIN"/>
    <property type="match status" value="1"/>
</dbReference>
<dbReference type="Pfam" id="PF00520">
    <property type="entry name" value="Ion_trans"/>
    <property type="match status" value="1"/>
</dbReference>
<dbReference type="PROSITE" id="PS50297">
    <property type="entry name" value="ANK_REP_REGION"/>
    <property type="match status" value="1"/>
</dbReference>
<dbReference type="AlphaFoldDB" id="A0AAV8VH79"/>
<accession>A0AAV8VH79</accession>
<evidence type="ECO:0000256" key="4">
    <source>
        <dbReference type="ARBA" id="ARBA00022737"/>
    </source>
</evidence>
<dbReference type="Pfam" id="PF00023">
    <property type="entry name" value="Ank"/>
    <property type="match status" value="1"/>
</dbReference>
<dbReference type="GO" id="GO:0015279">
    <property type="term" value="F:store-operated calcium channel activity"/>
    <property type="evidence" value="ECO:0007669"/>
    <property type="project" value="TreeGrafter"/>
</dbReference>
<keyword evidence="4" id="KW-0677">Repeat</keyword>
<dbReference type="Gene3D" id="1.25.40.20">
    <property type="entry name" value="Ankyrin repeat-containing domain"/>
    <property type="match status" value="1"/>
</dbReference>
<evidence type="ECO:0000256" key="2">
    <source>
        <dbReference type="ARBA" id="ARBA00022448"/>
    </source>
</evidence>
<feature type="transmembrane region" description="Helical" evidence="12">
    <location>
        <begin position="385"/>
        <end position="405"/>
    </location>
</feature>
<dbReference type="PANTHER" id="PTHR10117">
    <property type="entry name" value="TRANSIENT RECEPTOR POTENTIAL CHANNEL"/>
    <property type="match status" value="1"/>
</dbReference>
<keyword evidence="2" id="KW-0813">Transport</keyword>
<feature type="transmembrane region" description="Helical" evidence="12">
    <location>
        <begin position="541"/>
        <end position="564"/>
    </location>
</feature>
<evidence type="ECO:0000256" key="11">
    <source>
        <dbReference type="SAM" id="MobiDB-lite"/>
    </source>
</evidence>
<keyword evidence="3 12" id="KW-0812">Transmembrane</keyword>
<evidence type="ECO:0000256" key="7">
    <source>
        <dbReference type="ARBA" id="ARBA00023065"/>
    </source>
</evidence>
<sequence length="797" mass="90342">MEENQRRESAGAPSPPPFRQSPSWHGAPNLRPSRVPYRRLSEDADVLVPRPSILLPQLQDKEKKFFELVASGDVVSTKEYLEANPDLNINCTNFQGVTALLIAVQSHAEPMVEFLLTQPGIDIGDCVLHAVKDNQPNILVQLLDKLNETAPSLEFVGVTHSSDFPDYVTPLILAAQCGHYEIIKMLIERGHTISKPHPPTCRCSDCRVQLEHDDLLHAESLKLNLYRAVCNPAYICYSTHDPILASFHLSQELKECSFFVPEFRLAYAELAEEISNFAVDLIGCCRSTNEMELILSQSAGMKSAKLFVFPRLVLAMDTKQKAFVAHPNTQQIVEAAWCGDWHEYKIKPFTMKLLCPILRIFLLPVITLMNLITPNHPMMRHWNIPLNKMISHIAAYIVFLILIFLESNIDKTGQKRQPPDSGLEPVIMVFVAGNVWNVVRMLILEGPTRFFRKLWNWHAVINNCLFILTFLFWLASYFDAVHNDQVDLERKYWHQLDPLLIAEGCFAIATIMSFFRLIFFCRLNYYMGPLQISLGKMCADLAKYIIVFTIVILSFSAGLCRFYQPYDGMIQVDNDIKTQQVSSFINFSTTLKTFFWAIFCMSPLESANVVIENLPGDTPTSTIINTHEFTEAVGYIAFALFEVLIVIMILNMLIATMSATFQRVIDNLDVEWTFGKTDFYIEYMLQSTTPSPLNLIPTPGGISNFMELLQGPKPTAGNAEFKQACCQKKTAASTPSNNATATDKKMAELEYPALMTLLVQRYFREKDTAVAAASEMDILRQEIHELKVLLNNIIEEK</sequence>
<evidence type="ECO:0000313" key="15">
    <source>
        <dbReference type="Proteomes" id="UP001159042"/>
    </source>
</evidence>
<gene>
    <name evidence="14" type="ORF">NQ315_017120</name>
</gene>
<feature type="repeat" description="ANK" evidence="10">
    <location>
        <begin position="166"/>
        <end position="198"/>
    </location>
</feature>
<evidence type="ECO:0000256" key="5">
    <source>
        <dbReference type="ARBA" id="ARBA00022989"/>
    </source>
</evidence>